<feature type="DNA-binding region" description="HMG box" evidence="8">
    <location>
        <begin position="45"/>
        <end position="113"/>
    </location>
</feature>
<reference evidence="12 13" key="1">
    <citation type="submission" date="2019-08" db="EMBL/GenBank/DDBJ databases">
        <title>A chromosome-level genome assembly, high-density linkage maps, and genome scans reveal the genomic architecture of hybrid incompatibilities underlying speciation via character displacement in darters (Percidae: Etheostominae).</title>
        <authorList>
            <person name="Moran R.L."/>
            <person name="Catchen J.M."/>
            <person name="Fuller R.C."/>
        </authorList>
    </citation>
    <scope>NUCLEOTIDE SEQUENCE [LARGE SCALE GENOMIC DNA]</scope>
    <source>
        <strain evidence="12">EspeVRDwgs_2016</strain>
        <tissue evidence="12">Muscle</tissue>
    </source>
</reference>
<evidence type="ECO:0000256" key="6">
    <source>
        <dbReference type="ARBA" id="ARBA00039787"/>
    </source>
</evidence>
<dbReference type="PANTHER" id="PTHR46040">
    <property type="entry name" value="HIGH MOBILITY GROUP PROTEIN 2"/>
    <property type="match status" value="1"/>
</dbReference>
<dbReference type="Pfam" id="PF00505">
    <property type="entry name" value="HMG_box"/>
    <property type="match status" value="1"/>
</dbReference>
<evidence type="ECO:0000256" key="5">
    <source>
        <dbReference type="ARBA" id="ARBA00023242"/>
    </source>
</evidence>
<accession>A0A5J5DBZ8</accession>
<dbReference type="InterPro" id="IPR036910">
    <property type="entry name" value="HMG_box_dom_sf"/>
</dbReference>
<evidence type="ECO:0000256" key="9">
    <source>
        <dbReference type="SAM" id="Coils"/>
    </source>
</evidence>
<sequence>MDEQTGSPGANADNNSQRNGDEKPRRGSWTKGRKRKKPMKDSNAPKAPLTGYVRFMNDRREQLRAERPDVPFPEITRMLGNEWSKLPPEEKQRYLDEAERDKERYMRELEKYQKTEAYKHFTRKVQEKQKGKRHRGDVGHQVANEALHELISFPLSLSGYQQKDAEGKDRTVFDIPIFTEEFLNHSKAREAEMRQLRKTNMEYEERNAALQKHVESMRGAVERLEGDVMQERGRNSLLHQHLETLRQALTSSFSSVPLPASGETPTLDSIDSYMKKLHSIIVSNPQEHENLINTVRDVVNRLDSHSISPSPGKILGLSAWDWGREEEYKCLECVKNLPLRQNTPGFRRSVEADKVQFGLEAMSKTFSSVSDQGKLAAALRCPVVLSESVSYGAFRPVTLKTTGSCKSWQLEITSLLDRLLIYNRVALDRLRTELESESLLVCWQ</sequence>
<evidence type="ECO:0000313" key="12">
    <source>
        <dbReference type="EMBL" id="KAA8590286.1"/>
    </source>
</evidence>
<dbReference type="PROSITE" id="PS50118">
    <property type="entry name" value="HMG_BOX_2"/>
    <property type="match status" value="1"/>
</dbReference>
<dbReference type="GO" id="GO:0005634">
    <property type="term" value="C:nucleus"/>
    <property type="evidence" value="ECO:0007669"/>
    <property type="project" value="UniProtKB-UniRule"/>
</dbReference>
<feature type="region of interest" description="Disordered" evidence="10">
    <location>
        <begin position="1"/>
        <end position="66"/>
    </location>
</feature>
<feature type="compositionally biased region" description="Basic and acidic residues" evidence="10">
    <location>
        <begin position="56"/>
        <end position="66"/>
    </location>
</feature>
<dbReference type="Gene3D" id="1.10.30.10">
    <property type="entry name" value="High mobility group box domain"/>
    <property type="match status" value="1"/>
</dbReference>
<proteinExistence type="predicted"/>
<dbReference type="PANTHER" id="PTHR46040:SF1">
    <property type="entry name" value="HIGH MOBILITY GROUP PROTEIN 20A-RELATED"/>
    <property type="match status" value="1"/>
</dbReference>
<dbReference type="GO" id="GO:0003677">
    <property type="term" value="F:DNA binding"/>
    <property type="evidence" value="ECO:0007669"/>
    <property type="project" value="UniProtKB-UniRule"/>
</dbReference>
<keyword evidence="13" id="KW-1185">Reference proteome</keyword>
<comment type="caution">
    <text evidence="12">The sequence shown here is derived from an EMBL/GenBank/DDBJ whole genome shotgun (WGS) entry which is preliminary data.</text>
</comment>
<keyword evidence="5 8" id="KW-0539">Nucleus</keyword>
<evidence type="ECO:0000313" key="13">
    <source>
        <dbReference type="Proteomes" id="UP000327493"/>
    </source>
</evidence>
<gene>
    <name evidence="12" type="ORF">FQN60_014220</name>
</gene>
<dbReference type="CDD" id="cd22017">
    <property type="entry name" value="HMG-box_HMG20A"/>
    <property type="match status" value="1"/>
</dbReference>
<keyword evidence="3 8" id="KW-0238">DNA-binding</keyword>
<dbReference type="SMART" id="SM00398">
    <property type="entry name" value="HMG"/>
    <property type="match status" value="1"/>
</dbReference>
<feature type="coiled-coil region" evidence="9">
    <location>
        <begin position="186"/>
        <end position="227"/>
    </location>
</feature>
<dbReference type="InterPro" id="IPR051965">
    <property type="entry name" value="ChromReg_NeuronalGeneExpr"/>
</dbReference>
<evidence type="ECO:0000256" key="10">
    <source>
        <dbReference type="SAM" id="MobiDB-lite"/>
    </source>
</evidence>
<protein>
    <recommendedName>
        <fullName evidence="6">High mobility group protein 20A</fullName>
    </recommendedName>
    <alternativeName>
        <fullName evidence="7">HMG box-containing protein 20A</fullName>
    </alternativeName>
</protein>
<feature type="domain" description="HMG box" evidence="11">
    <location>
        <begin position="45"/>
        <end position="113"/>
    </location>
</feature>
<evidence type="ECO:0000256" key="7">
    <source>
        <dbReference type="ARBA" id="ARBA00043040"/>
    </source>
</evidence>
<keyword evidence="2 9" id="KW-0175">Coiled coil</keyword>
<evidence type="ECO:0000256" key="3">
    <source>
        <dbReference type="ARBA" id="ARBA00023125"/>
    </source>
</evidence>
<feature type="compositionally biased region" description="Polar residues" evidence="10">
    <location>
        <begin position="1"/>
        <end position="18"/>
    </location>
</feature>
<dbReference type="InterPro" id="IPR009071">
    <property type="entry name" value="HMG_box_dom"/>
</dbReference>
<evidence type="ECO:0000259" key="11">
    <source>
        <dbReference type="PROSITE" id="PS50118"/>
    </source>
</evidence>
<evidence type="ECO:0000256" key="4">
    <source>
        <dbReference type="ARBA" id="ARBA00023163"/>
    </source>
</evidence>
<dbReference type="GO" id="GO:0010468">
    <property type="term" value="P:regulation of gene expression"/>
    <property type="evidence" value="ECO:0007669"/>
    <property type="project" value="TreeGrafter"/>
</dbReference>
<feature type="non-terminal residue" evidence="12">
    <location>
        <position position="444"/>
    </location>
</feature>
<keyword evidence="4" id="KW-0804">Transcription</keyword>
<dbReference type="EMBL" id="VOFY01000008">
    <property type="protein sequence ID" value="KAA8590286.1"/>
    <property type="molecule type" value="Genomic_DNA"/>
</dbReference>
<evidence type="ECO:0000256" key="2">
    <source>
        <dbReference type="ARBA" id="ARBA00023054"/>
    </source>
</evidence>
<dbReference type="SUPFAM" id="SSF47095">
    <property type="entry name" value="HMG-box"/>
    <property type="match status" value="1"/>
</dbReference>
<name>A0A5J5DBZ8_9PERO</name>
<evidence type="ECO:0000256" key="1">
    <source>
        <dbReference type="ARBA" id="ARBA00023015"/>
    </source>
</evidence>
<dbReference type="AlphaFoldDB" id="A0A5J5DBZ8"/>
<feature type="compositionally biased region" description="Basic residues" evidence="10">
    <location>
        <begin position="26"/>
        <end position="38"/>
    </location>
</feature>
<keyword evidence="1" id="KW-0805">Transcription regulation</keyword>
<evidence type="ECO:0000256" key="8">
    <source>
        <dbReference type="PROSITE-ProRule" id="PRU00267"/>
    </source>
</evidence>
<organism evidence="12 13">
    <name type="scientific">Etheostoma spectabile</name>
    <name type="common">orangethroat darter</name>
    <dbReference type="NCBI Taxonomy" id="54343"/>
    <lineage>
        <taxon>Eukaryota</taxon>
        <taxon>Metazoa</taxon>
        <taxon>Chordata</taxon>
        <taxon>Craniata</taxon>
        <taxon>Vertebrata</taxon>
        <taxon>Euteleostomi</taxon>
        <taxon>Actinopterygii</taxon>
        <taxon>Neopterygii</taxon>
        <taxon>Teleostei</taxon>
        <taxon>Neoteleostei</taxon>
        <taxon>Acanthomorphata</taxon>
        <taxon>Eupercaria</taxon>
        <taxon>Perciformes</taxon>
        <taxon>Percoidei</taxon>
        <taxon>Percidae</taxon>
        <taxon>Etheostomatinae</taxon>
        <taxon>Etheostoma</taxon>
    </lineage>
</organism>
<dbReference type="Proteomes" id="UP000327493">
    <property type="component" value="Chromosome 8"/>
</dbReference>